<keyword evidence="3" id="KW-0805">Transcription regulation</keyword>
<name>A0A074MAG4_ERYLO</name>
<organism evidence="7 8">
    <name type="scientific">Erythrobacter longus</name>
    <dbReference type="NCBI Taxonomy" id="1044"/>
    <lineage>
        <taxon>Bacteria</taxon>
        <taxon>Pseudomonadati</taxon>
        <taxon>Pseudomonadota</taxon>
        <taxon>Alphaproteobacteria</taxon>
        <taxon>Sphingomonadales</taxon>
        <taxon>Erythrobacteraceae</taxon>
        <taxon>Erythrobacter/Porphyrobacter group</taxon>
        <taxon>Erythrobacter</taxon>
    </lineage>
</organism>
<comment type="caution">
    <text evidence="7">The sequence shown here is derived from an EMBL/GenBank/DDBJ whole genome shotgun (WGS) entry which is preliminary data.</text>
</comment>
<evidence type="ECO:0000256" key="1">
    <source>
        <dbReference type="ARBA" id="ARBA00022670"/>
    </source>
</evidence>
<dbReference type="PANTHER" id="PTHR40661">
    <property type="match status" value="1"/>
</dbReference>
<dbReference type="Proteomes" id="UP000027647">
    <property type="component" value="Unassembled WGS sequence"/>
</dbReference>
<sequence length="211" mass="23293">MEHVREELDRLIQQRRLGYSAISRLIGRNSSYIQQFIKRGSPRKLDDDDRRVLASFFGVDEQALGGPPAPIRDGLIEIPVLNVDASAGFGAIAESETAHTRFGFDERWLAALTRAKSASLSIIHVLGDSMEPTLSDGDEVLVDASDEGSRLRDGIYVLRADDALVVKRVTLKPGGRKITISSDNAAYPSWDDVDRCEIQVVGRVIWFGRAV</sequence>
<evidence type="ECO:0000256" key="4">
    <source>
        <dbReference type="ARBA" id="ARBA00023125"/>
    </source>
</evidence>
<dbReference type="CDD" id="cd06529">
    <property type="entry name" value="S24_LexA-like"/>
    <property type="match status" value="1"/>
</dbReference>
<dbReference type="InterPro" id="IPR036286">
    <property type="entry name" value="LexA/Signal_pep-like_sf"/>
</dbReference>
<dbReference type="InterPro" id="IPR015927">
    <property type="entry name" value="Peptidase_S24_S26A/B/C"/>
</dbReference>
<evidence type="ECO:0000259" key="6">
    <source>
        <dbReference type="Pfam" id="PF00717"/>
    </source>
</evidence>
<dbReference type="OrthoDB" id="528805at2"/>
<reference evidence="7 8" key="1">
    <citation type="submission" date="2014-04" db="EMBL/GenBank/DDBJ databases">
        <title>A comprehensive comparison of genomes of Erythrobacter spp. strains.</title>
        <authorList>
            <person name="Zheng Q."/>
        </authorList>
    </citation>
    <scope>NUCLEOTIDE SEQUENCE [LARGE SCALE GENOMIC DNA]</scope>
    <source>
        <strain evidence="7 8">DSM 6997</strain>
    </source>
</reference>
<keyword evidence="2" id="KW-0378">Hydrolase</keyword>
<evidence type="ECO:0000256" key="3">
    <source>
        <dbReference type="ARBA" id="ARBA00023015"/>
    </source>
</evidence>
<dbReference type="GO" id="GO:0016020">
    <property type="term" value="C:membrane"/>
    <property type="evidence" value="ECO:0007669"/>
    <property type="project" value="InterPro"/>
</dbReference>
<dbReference type="GO" id="GO:0004252">
    <property type="term" value="F:serine-type endopeptidase activity"/>
    <property type="evidence" value="ECO:0007669"/>
    <property type="project" value="InterPro"/>
</dbReference>
<keyword evidence="8" id="KW-1185">Reference proteome</keyword>
<proteinExistence type="predicted"/>
<dbReference type="AlphaFoldDB" id="A0A074MAG4"/>
<dbReference type="GO" id="GO:0003677">
    <property type="term" value="F:DNA binding"/>
    <property type="evidence" value="ECO:0007669"/>
    <property type="project" value="UniProtKB-KW"/>
</dbReference>
<keyword evidence="4" id="KW-0238">DNA-binding</keyword>
<dbReference type="InterPro" id="IPR019756">
    <property type="entry name" value="Pept_S26A_signal_pept_1_Ser-AS"/>
</dbReference>
<dbReference type="EMBL" id="JMIW01000004">
    <property type="protein sequence ID" value="KEO89740.1"/>
    <property type="molecule type" value="Genomic_DNA"/>
</dbReference>
<dbReference type="PANTHER" id="PTHR40661:SF3">
    <property type="entry name" value="FELS-1 PROPHAGE TRANSCRIPTIONAL REGULATOR"/>
    <property type="match status" value="1"/>
</dbReference>
<feature type="domain" description="Peptidase S24/S26A/S26B/S26C" evidence="6">
    <location>
        <begin position="79"/>
        <end position="205"/>
    </location>
</feature>
<dbReference type="eggNOG" id="COG2932">
    <property type="taxonomic scope" value="Bacteria"/>
</dbReference>
<protein>
    <submittedName>
        <fullName evidence="7">Peptidase S24</fullName>
    </submittedName>
</protein>
<dbReference type="Pfam" id="PF00717">
    <property type="entry name" value="Peptidase_S24"/>
    <property type="match status" value="1"/>
</dbReference>
<gene>
    <name evidence="7" type="ORF">EH31_11325</name>
</gene>
<evidence type="ECO:0000256" key="5">
    <source>
        <dbReference type="ARBA" id="ARBA00023163"/>
    </source>
</evidence>
<dbReference type="STRING" id="1044.EH31_11325"/>
<dbReference type="GO" id="GO:0006508">
    <property type="term" value="P:proteolysis"/>
    <property type="evidence" value="ECO:0007669"/>
    <property type="project" value="UniProtKB-KW"/>
</dbReference>
<dbReference type="RefSeq" id="WP_034960306.1">
    <property type="nucleotide sequence ID" value="NZ_JMIW01000004.1"/>
</dbReference>
<dbReference type="Gene3D" id="2.10.109.10">
    <property type="entry name" value="Umud Fragment, subunit A"/>
    <property type="match status" value="1"/>
</dbReference>
<evidence type="ECO:0000313" key="8">
    <source>
        <dbReference type="Proteomes" id="UP000027647"/>
    </source>
</evidence>
<dbReference type="SUPFAM" id="SSF51306">
    <property type="entry name" value="LexA/Signal peptidase"/>
    <property type="match status" value="1"/>
</dbReference>
<dbReference type="InterPro" id="IPR039418">
    <property type="entry name" value="LexA-like"/>
</dbReference>
<keyword evidence="1" id="KW-0645">Protease</keyword>
<keyword evidence="5" id="KW-0804">Transcription</keyword>
<evidence type="ECO:0000256" key="2">
    <source>
        <dbReference type="ARBA" id="ARBA00022801"/>
    </source>
</evidence>
<evidence type="ECO:0000313" key="7">
    <source>
        <dbReference type="EMBL" id="KEO89740.1"/>
    </source>
</evidence>
<dbReference type="PROSITE" id="PS00501">
    <property type="entry name" value="SPASE_I_1"/>
    <property type="match status" value="1"/>
</dbReference>
<accession>A0A074MAG4</accession>